<name>A0A248VLL4_9BURK</name>
<evidence type="ECO:0000313" key="3">
    <source>
        <dbReference type="EMBL" id="ASV99744.1"/>
    </source>
</evidence>
<dbReference type="OrthoDB" id="9789585at2"/>
<keyword evidence="1" id="KW-0677">Repeat</keyword>
<evidence type="ECO:0000256" key="1">
    <source>
        <dbReference type="ARBA" id="ARBA00022737"/>
    </source>
</evidence>
<dbReference type="InterPro" id="IPR001763">
    <property type="entry name" value="Rhodanese-like_dom"/>
</dbReference>
<feature type="domain" description="Rhodanese" evidence="2">
    <location>
        <begin position="144"/>
        <end position="235"/>
    </location>
</feature>
<dbReference type="GO" id="GO:0004792">
    <property type="term" value="F:thiosulfate-cyanide sulfurtransferase activity"/>
    <property type="evidence" value="ECO:0007669"/>
    <property type="project" value="InterPro"/>
</dbReference>
<dbReference type="Proteomes" id="UP000215158">
    <property type="component" value="Chromosome 1"/>
</dbReference>
<dbReference type="InterPro" id="IPR051126">
    <property type="entry name" value="Thiosulfate_sulfurtransferase"/>
</dbReference>
<dbReference type="Gene3D" id="3.40.250.10">
    <property type="entry name" value="Rhodanese-like domain"/>
    <property type="match status" value="4"/>
</dbReference>
<dbReference type="RefSeq" id="WP_095419731.1">
    <property type="nucleotide sequence ID" value="NZ_CP022989.1"/>
</dbReference>
<dbReference type="PANTHER" id="PTHR43855">
    <property type="entry name" value="THIOSULFATE SULFURTRANSFERASE"/>
    <property type="match status" value="1"/>
</dbReference>
<keyword evidence="4" id="KW-1185">Reference proteome</keyword>
<proteinExistence type="predicted"/>
<feature type="domain" description="Rhodanese" evidence="2">
    <location>
        <begin position="393"/>
        <end position="481"/>
    </location>
</feature>
<feature type="domain" description="Rhodanese" evidence="2">
    <location>
        <begin position="21"/>
        <end position="111"/>
    </location>
</feature>
<dbReference type="PROSITE" id="PS50206">
    <property type="entry name" value="RHODANESE_3"/>
    <property type="match status" value="4"/>
</dbReference>
<dbReference type="InterPro" id="IPR036873">
    <property type="entry name" value="Rhodanese-like_dom_sf"/>
</dbReference>
<dbReference type="PROSITE" id="PS00380">
    <property type="entry name" value="RHODANESE_1"/>
    <property type="match status" value="1"/>
</dbReference>
<dbReference type="InterPro" id="IPR001307">
    <property type="entry name" value="Thiosulphate_STrfase_CS"/>
</dbReference>
<dbReference type="Pfam" id="PF00581">
    <property type="entry name" value="Rhodanese"/>
    <property type="match status" value="4"/>
</dbReference>
<protein>
    <submittedName>
        <fullName evidence="3">Sulfurtransferase</fullName>
    </submittedName>
</protein>
<evidence type="ECO:0000259" key="2">
    <source>
        <dbReference type="PROSITE" id="PS50206"/>
    </source>
</evidence>
<gene>
    <name evidence="3" type="ORF">CJU94_17305</name>
</gene>
<evidence type="ECO:0000313" key="4">
    <source>
        <dbReference type="Proteomes" id="UP000215158"/>
    </source>
</evidence>
<dbReference type="CDD" id="cd01534">
    <property type="entry name" value="4RHOD_Repeat_3"/>
    <property type="match status" value="1"/>
</dbReference>
<dbReference type="CDD" id="cd01533">
    <property type="entry name" value="4RHOD_Repeat_2"/>
    <property type="match status" value="1"/>
</dbReference>
<sequence>MSFVQAFRTRSFEDVRYALLEHEEIALVDVREEDPHARSHPLFAANLPLSRLELDAPVRLPRQAVPIVVFDAGEGLAERAARRLSELGYSDVALLEGGLQGWREAGGELFQDVNVPSKAFGELVECERHTPSLTAPQVQALLDHEADVVVLDARRFDEYHTMNIPGSVSVPGAELVLRARQLAPDPATRIIVNCAGRTRSIIGAQSLINAGVPNPVAALRNGTIGWTLAGQALAHGSSRRFGAVVDDQLRLSAADSARTVADRARVGRTSRDEARRWAGENVRTVYRFDVRTPEEYEAGHVPGFRSAPGGQLVQETDMFAPVRGARVILADNDGVRANMTASWLAQMNVDVYVVDGLTAADFGEKGAAPAARHAPAPPDADEISAAGLVTLLQSPGTAVLDFTTSANYVKRHIPGAWFVIRGELEKALHKVPDAQRYVVTCGSSLLARFAAPDVAALTGKPVQVLSGGTAAWIDAGLPLESGETRMASSRIDRYRRPYEGTDNAREAMNAYLEWEYGLVAQLGRDGTHGFRVI</sequence>
<dbReference type="SUPFAM" id="SSF52821">
    <property type="entry name" value="Rhodanese/Cell cycle control phosphatase"/>
    <property type="match status" value="4"/>
</dbReference>
<dbReference type="PANTHER" id="PTHR43855:SF1">
    <property type="entry name" value="THIOSULFATE SULFURTRANSFERASE"/>
    <property type="match status" value="1"/>
</dbReference>
<feature type="domain" description="Rhodanese" evidence="2">
    <location>
        <begin position="289"/>
        <end position="367"/>
    </location>
</feature>
<dbReference type="EMBL" id="CP022989">
    <property type="protein sequence ID" value="ASV99744.1"/>
    <property type="molecule type" value="Genomic_DNA"/>
</dbReference>
<dbReference type="CDD" id="cd01532">
    <property type="entry name" value="4RHOD_Repeat_1"/>
    <property type="match status" value="1"/>
</dbReference>
<dbReference type="AlphaFoldDB" id="A0A248VLL4"/>
<organism evidence="3 4">
    <name type="scientific">Paraburkholderia aromaticivorans</name>
    <dbReference type="NCBI Taxonomy" id="2026199"/>
    <lineage>
        <taxon>Bacteria</taxon>
        <taxon>Pseudomonadati</taxon>
        <taxon>Pseudomonadota</taxon>
        <taxon>Betaproteobacteria</taxon>
        <taxon>Burkholderiales</taxon>
        <taxon>Burkholderiaceae</taxon>
        <taxon>Paraburkholderia</taxon>
    </lineage>
</organism>
<keyword evidence="3" id="KW-0808">Transferase</keyword>
<reference evidence="3 4" key="1">
    <citation type="submission" date="2017-08" db="EMBL/GenBank/DDBJ databases">
        <title>Identification and genetic characteristics of simultaneous BTEX- and naphthalene-degrading Paraburkholderia sp. BN5 isolated from petroleum-contaminated soil.</title>
        <authorList>
            <person name="Lee Y."/>
            <person name="Jeon C.O."/>
        </authorList>
    </citation>
    <scope>NUCLEOTIDE SEQUENCE [LARGE SCALE GENOMIC DNA]</scope>
    <source>
        <strain evidence="3 4">BN5</strain>
    </source>
</reference>
<dbReference type="CDD" id="cd01535">
    <property type="entry name" value="4RHOD_Repeat_4"/>
    <property type="match status" value="1"/>
</dbReference>
<dbReference type="SMART" id="SM00450">
    <property type="entry name" value="RHOD"/>
    <property type="match status" value="4"/>
</dbReference>
<dbReference type="KEGG" id="parb:CJU94_17305"/>
<accession>A0A248VLL4</accession>